<comment type="caution">
    <text evidence="4">The sequence shown here is derived from an EMBL/GenBank/DDBJ whole genome shotgun (WGS) entry which is preliminary data.</text>
</comment>
<dbReference type="OrthoDB" id="199594at2759"/>
<evidence type="ECO:0000256" key="1">
    <source>
        <dbReference type="ARBA" id="ARBA00022441"/>
    </source>
</evidence>
<feature type="compositionally biased region" description="Basic residues" evidence="3">
    <location>
        <begin position="112"/>
        <end position="125"/>
    </location>
</feature>
<dbReference type="EMBL" id="BRYA01000478">
    <property type="protein sequence ID" value="GMI49213.1"/>
    <property type="molecule type" value="Genomic_DNA"/>
</dbReference>
<dbReference type="Gene3D" id="2.120.10.80">
    <property type="entry name" value="Kelch-type beta propeller"/>
    <property type="match status" value="2"/>
</dbReference>
<gene>
    <name evidence="4" type="ORF">TrCOL_g10769</name>
</gene>
<dbReference type="PANTHER" id="PTHR46093:SF18">
    <property type="entry name" value="FIBRONECTIN TYPE-III DOMAIN-CONTAINING PROTEIN"/>
    <property type="match status" value="1"/>
</dbReference>
<keyword evidence="1" id="KW-0880">Kelch repeat</keyword>
<dbReference type="PANTHER" id="PTHR46093">
    <property type="entry name" value="ACYL-COA-BINDING DOMAIN-CONTAINING PROTEIN 5"/>
    <property type="match status" value="1"/>
</dbReference>
<keyword evidence="2" id="KW-0677">Repeat</keyword>
<keyword evidence="5" id="KW-1185">Reference proteome</keyword>
<proteinExistence type="predicted"/>
<feature type="compositionally biased region" description="Low complexity" evidence="3">
    <location>
        <begin position="128"/>
        <end position="141"/>
    </location>
</feature>
<reference evidence="5" key="1">
    <citation type="journal article" date="2023" name="Commun. Biol.">
        <title>Genome analysis of Parmales, the sister group of diatoms, reveals the evolutionary specialization of diatoms from phago-mixotrophs to photoautotrophs.</title>
        <authorList>
            <person name="Ban H."/>
            <person name="Sato S."/>
            <person name="Yoshikawa S."/>
            <person name="Yamada K."/>
            <person name="Nakamura Y."/>
            <person name="Ichinomiya M."/>
            <person name="Sato N."/>
            <person name="Blanc-Mathieu R."/>
            <person name="Endo H."/>
            <person name="Kuwata A."/>
            <person name="Ogata H."/>
        </authorList>
    </citation>
    <scope>NUCLEOTIDE SEQUENCE [LARGE SCALE GENOMIC DNA]</scope>
</reference>
<dbReference type="Pfam" id="PF24681">
    <property type="entry name" value="Kelch_KLHDC2_KLHL20_DRC7"/>
    <property type="match status" value="1"/>
</dbReference>
<name>A0A9W7LGF9_9STRA</name>
<organism evidence="4 5">
    <name type="scientific">Triparma columacea</name>
    <dbReference type="NCBI Taxonomy" id="722753"/>
    <lineage>
        <taxon>Eukaryota</taxon>
        <taxon>Sar</taxon>
        <taxon>Stramenopiles</taxon>
        <taxon>Ochrophyta</taxon>
        <taxon>Bolidophyceae</taxon>
        <taxon>Parmales</taxon>
        <taxon>Triparmaceae</taxon>
        <taxon>Triparma</taxon>
    </lineage>
</organism>
<sequence>MSGLANSGINVYIEEIIDTPEQQESFRFEDEEIRALNNAMLKQGVIDNDSTSSNSSGEDDDDDVVEEGVEVGDKRMGVIQEVDLMSGGVVEKTVEGSSRASASADDDDDKKKNSKKKKKKKKKKNLKDPSTTSPLPLTASSRCVSTSASAPFPPRGGFTLTPLTPTHLLLLGGASRSGECYGFEDITFNVTNDKWIKGEGWKGRDILPMINGHAATGLGEGRVLVTGGVKIEDGHATLSEGTYLLENGEWKDVGDKPEGGRNGAQMVEWGGKGWLYGGAGETRTYGDVWIFEIGKGWKEARVEGATPKSREMHSCVSVEGGFVVVGGRHTETGEVLRDCWRFLISEDGMGGEWCELTKPPEKRCAGGAGTVRGGKVLVYWGGYDGGEVMYDTAMVLDLEMGVWKVLEVEGAPVIRFGHAVVGVGEDILVVGGVNPFNDLADVHKIRIE</sequence>
<dbReference type="SUPFAM" id="SSF117281">
    <property type="entry name" value="Kelch motif"/>
    <property type="match status" value="1"/>
</dbReference>
<evidence type="ECO:0000313" key="5">
    <source>
        <dbReference type="Proteomes" id="UP001165065"/>
    </source>
</evidence>
<feature type="compositionally biased region" description="Low complexity" evidence="3">
    <location>
        <begin position="47"/>
        <end position="56"/>
    </location>
</feature>
<feature type="region of interest" description="Disordered" evidence="3">
    <location>
        <begin position="44"/>
        <end position="63"/>
    </location>
</feature>
<evidence type="ECO:0000256" key="2">
    <source>
        <dbReference type="ARBA" id="ARBA00022737"/>
    </source>
</evidence>
<evidence type="ECO:0000256" key="3">
    <source>
        <dbReference type="SAM" id="MobiDB-lite"/>
    </source>
</evidence>
<dbReference type="InterPro" id="IPR015915">
    <property type="entry name" value="Kelch-typ_b-propeller"/>
</dbReference>
<accession>A0A9W7LGF9</accession>
<evidence type="ECO:0000313" key="4">
    <source>
        <dbReference type="EMBL" id="GMI49213.1"/>
    </source>
</evidence>
<dbReference type="Proteomes" id="UP001165065">
    <property type="component" value="Unassembled WGS sequence"/>
</dbReference>
<dbReference type="AlphaFoldDB" id="A0A9W7LGF9"/>
<feature type="region of interest" description="Disordered" evidence="3">
    <location>
        <begin position="89"/>
        <end position="149"/>
    </location>
</feature>
<protein>
    <submittedName>
        <fullName evidence="4">Uncharacterized protein</fullName>
    </submittedName>
</protein>